<evidence type="ECO:0000313" key="1">
    <source>
        <dbReference type="EMBL" id="SMQ53600.1"/>
    </source>
</evidence>
<accession>A0A1X7S236</accession>
<name>A0A1X7S236_ZYMT9</name>
<reference evidence="1 2" key="1">
    <citation type="submission" date="2016-06" db="EMBL/GenBank/DDBJ databases">
        <authorList>
            <person name="Kjaerup R.B."/>
            <person name="Dalgaard T.S."/>
            <person name="Juul-Madsen H.R."/>
        </authorList>
    </citation>
    <scope>NUCLEOTIDE SEQUENCE [LARGE SCALE GENOMIC DNA]</scope>
</reference>
<gene>
    <name evidence="1" type="ORF">ZT3D7_G8754</name>
</gene>
<evidence type="ECO:0000313" key="2">
    <source>
        <dbReference type="Proteomes" id="UP000215127"/>
    </source>
</evidence>
<proteinExistence type="predicted"/>
<organism evidence="1 2">
    <name type="scientific">Zymoseptoria tritici (strain ST99CH_3D7)</name>
    <dbReference type="NCBI Taxonomy" id="1276538"/>
    <lineage>
        <taxon>Eukaryota</taxon>
        <taxon>Fungi</taxon>
        <taxon>Dikarya</taxon>
        <taxon>Ascomycota</taxon>
        <taxon>Pezizomycotina</taxon>
        <taxon>Dothideomycetes</taxon>
        <taxon>Dothideomycetidae</taxon>
        <taxon>Mycosphaerellales</taxon>
        <taxon>Mycosphaerellaceae</taxon>
        <taxon>Zymoseptoria</taxon>
    </lineage>
</organism>
<keyword evidence="2" id="KW-1185">Reference proteome</keyword>
<protein>
    <submittedName>
        <fullName evidence="1">Uncharacterized protein</fullName>
    </submittedName>
</protein>
<sequence length="131" mass="15208">MPSSSTHTTLSERRLLHLYISTYRQLHHTSPTLAYHLTQHFSSLLELPVSSLVERATANQKLWWEWKVYLRKHEKSEALYSVSFLLGDVSRELRERGRKEEAGVWKGWALEVVGMADREEGEERRGRGMGG</sequence>
<dbReference type="EMBL" id="LT853699">
    <property type="protein sequence ID" value="SMQ53600.1"/>
    <property type="molecule type" value="Genomic_DNA"/>
</dbReference>
<dbReference type="Proteomes" id="UP000215127">
    <property type="component" value="Chromosome 8"/>
</dbReference>
<dbReference type="AlphaFoldDB" id="A0A1X7S236"/>